<dbReference type="NCBIfam" id="TIGR01733">
    <property type="entry name" value="AA-adenyl-dom"/>
    <property type="match status" value="1"/>
</dbReference>
<dbReference type="InterPro" id="IPR025110">
    <property type="entry name" value="AMP-bd_C"/>
</dbReference>
<dbReference type="Gene3D" id="3.40.50.1820">
    <property type="entry name" value="alpha/beta hydrolase"/>
    <property type="match status" value="1"/>
</dbReference>
<keyword evidence="6" id="KW-1185">Reference proteome</keyword>
<evidence type="ECO:0000256" key="1">
    <source>
        <dbReference type="ARBA" id="ARBA00001957"/>
    </source>
</evidence>
<evidence type="ECO:0000256" key="3">
    <source>
        <dbReference type="ARBA" id="ARBA00022553"/>
    </source>
</evidence>
<proteinExistence type="predicted"/>
<dbReference type="InterPro" id="IPR023213">
    <property type="entry name" value="CAT-like_dom_sf"/>
</dbReference>
<dbReference type="EMBL" id="CP053892">
    <property type="protein sequence ID" value="QKG19908.1"/>
    <property type="molecule type" value="Genomic_DNA"/>
</dbReference>
<dbReference type="GO" id="GO:0031177">
    <property type="term" value="F:phosphopantetheine binding"/>
    <property type="evidence" value="ECO:0007669"/>
    <property type="project" value="InterPro"/>
</dbReference>
<dbReference type="InterPro" id="IPR010071">
    <property type="entry name" value="AA_adenyl_dom"/>
</dbReference>
<name>A0A7D4AJ12_ACTVE</name>
<dbReference type="PANTHER" id="PTHR45527">
    <property type="entry name" value="NONRIBOSOMAL PEPTIDE SYNTHETASE"/>
    <property type="match status" value="1"/>
</dbReference>
<dbReference type="SUPFAM" id="SSF56801">
    <property type="entry name" value="Acetyl-CoA synthetase-like"/>
    <property type="match status" value="1"/>
</dbReference>
<dbReference type="InterPro" id="IPR020845">
    <property type="entry name" value="AMP-binding_CS"/>
</dbReference>
<dbReference type="SUPFAM" id="SSF53474">
    <property type="entry name" value="alpha/beta-Hydrolases"/>
    <property type="match status" value="1"/>
</dbReference>
<evidence type="ECO:0000259" key="4">
    <source>
        <dbReference type="SMART" id="SM00823"/>
    </source>
</evidence>
<keyword evidence="2" id="KW-0596">Phosphopantetheine</keyword>
<dbReference type="PANTHER" id="PTHR45527:SF1">
    <property type="entry name" value="FATTY ACID SYNTHASE"/>
    <property type="match status" value="1"/>
</dbReference>
<comment type="cofactor">
    <cofactor evidence="1">
        <name>pantetheine 4'-phosphate</name>
        <dbReference type="ChEBI" id="CHEBI:47942"/>
    </cofactor>
</comment>
<dbReference type="GO" id="GO:0009366">
    <property type="term" value="C:enterobactin synthetase complex"/>
    <property type="evidence" value="ECO:0007669"/>
    <property type="project" value="TreeGrafter"/>
</dbReference>
<gene>
    <name evidence="5" type="ORF">ACTIVE_1544</name>
</gene>
<evidence type="ECO:0000256" key="2">
    <source>
        <dbReference type="ARBA" id="ARBA00022450"/>
    </source>
</evidence>
<dbReference type="Proteomes" id="UP000501240">
    <property type="component" value="Chromosome"/>
</dbReference>
<evidence type="ECO:0000313" key="6">
    <source>
        <dbReference type="Proteomes" id="UP000501240"/>
    </source>
</evidence>
<dbReference type="Pfam" id="PF00501">
    <property type="entry name" value="AMP-binding"/>
    <property type="match status" value="1"/>
</dbReference>
<dbReference type="Pfam" id="PF13193">
    <property type="entry name" value="AMP-binding_C"/>
    <property type="match status" value="1"/>
</dbReference>
<dbReference type="GO" id="GO:0043041">
    <property type="term" value="P:amino acid activation for nonribosomal peptide biosynthetic process"/>
    <property type="evidence" value="ECO:0007669"/>
    <property type="project" value="TreeGrafter"/>
</dbReference>
<evidence type="ECO:0000313" key="5">
    <source>
        <dbReference type="EMBL" id="QKG19908.1"/>
    </source>
</evidence>
<dbReference type="InterPro" id="IPR020806">
    <property type="entry name" value="PKS_PP-bd"/>
</dbReference>
<dbReference type="Pfam" id="PF00975">
    <property type="entry name" value="Thioesterase"/>
    <property type="match status" value="1"/>
</dbReference>
<dbReference type="GO" id="GO:0005829">
    <property type="term" value="C:cytosol"/>
    <property type="evidence" value="ECO:0007669"/>
    <property type="project" value="TreeGrafter"/>
</dbReference>
<dbReference type="Pfam" id="PF00668">
    <property type="entry name" value="Condensation"/>
    <property type="match status" value="1"/>
</dbReference>
<dbReference type="Gene3D" id="3.30.559.10">
    <property type="entry name" value="Chloramphenicol acetyltransferase-like domain"/>
    <property type="match status" value="1"/>
</dbReference>
<dbReference type="Gene3D" id="3.30.300.30">
    <property type="match status" value="1"/>
</dbReference>
<sequence>MSPERQRLLARLRRDGTGIRPRAGAGPQPLSYAQRRLWFVNEMGEGGTAFSAPVTYRVRGRLDVPVLEAALRLLVDRHAALRTVFPERGGEPVQEVRETPAGLVRTVRVDDLPPPRREEAARRLWREEVGTPFDLAAGPLLRTTLISLSEDEHLLVLNIHHITSDQWSMGVLVRELEECYTALRRGERPSLPDLPVTYADYALWQRDRLTGETERTLTEYWERRLAGFTELELPADRPRPARPTQAGRETALWLPADLVAGLRALAAEAGASPFQVLLAAFTALLARLTGEDDIAVATTVAGRDAPEVEGLVGFFVNTLVLRTNLSGDPTFRELVGRVREGVLADGRHAEMPFDLLVEKLRPRREPGRPPLASVLFQQDNTPDAALRLPGADVTLEDGLDPGTAKYDLLVSARVWDRGARVHLQYSRDLFDAGTVERFLEGFRVLVEAAVRRPDSPVGGLPVLTEREEHRILHEWNDTGADLPDLCLHELFDRQAAERPEAVAVVAGGESCTFRELDERADRFARHLAGRGVVPGSLAAVTLPPGIDHVAAVLGILRLGAAFVPVDPAYPAARIAHILADSAAKVVVTPQDAASAAGCPAERPDVAVSPDDRCYVIYTSGSTGEPKGVVLRHRGVVNNLLDINGRFGVGPGDSVLGLSSTGFDMSVYELLGVPGAGGTVVLPEPELARDPAHWADLVAEHGITLWNSAPALLQLFLDEVETSADLPPDSLRLALCGGDWVPVTMPDRLRALAPGLEFVVLGGATEASIHSIVHVVDEVDPAWQALPYGRPMANQHAYILDGAGRPVPIGVPGELHLGGRGVGLGYLRRPELTAEKFVQWRGRRLYRTGDRARWRPDGVIELLGRIDLQIKVNGVRIEPGEIEHALRDRPEVREAVVVARTDGDGGRRLVGHLVADPGLDTERLRRDLARTLPASMVPSRLTVLDELPLSPNGKVDRAALAARDDRPAAVVRTPPRGPDEERVAGVWREVLGIAEIDRDGDFFALGGDSFKAVRAARLLGGGISVMTVFRHPTVAALAERLGTGAAPAFVHLLSPSADAPFTLVCVPYGGGNAVAYQPLADAFGGACAVWSVDLPGHDPADARPLRGIAETMRECAAEVRDRIPGPVVLYGQCAGTAATLLLGRALEDLGVEVTATFMGAALPDDDPETSWRTLTEHDQDALLAHMRRLGGFDGALAEEDVAAILRVVRHDLTEMVGLYRAEAGRPPRRLAGPVHCVVGDQDPATAGHRERFGAWGRYGTGTSLSVVPGGGHYFCKHLPDEVAAIIRRRLQS</sequence>
<dbReference type="PROSITE" id="PS00455">
    <property type="entry name" value="AMP_BINDING"/>
    <property type="match status" value="1"/>
</dbReference>
<dbReference type="Gene3D" id="3.30.559.30">
    <property type="entry name" value="Nonribosomal peptide synthetase, condensation domain"/>
    <property type="match status" value="1"/>
</dbReference>
<feature type="domain" description="Polyketide synthase-like phosphopantetheine-binding" evidence="4">
    <location>
        <begin position="979"/>
        <end position="1044"/>
    </location>
</feature>
<dbReference type="InterPro" id="IPR045851">
    <property type="entry name" value="AMP-bd_C_sf"/>
</dbReference>
<dbReference type="FunFam" id="3.40.50.12780:FF:000012">
    <property type="entry name" value="Non-ribosomal peptide synthetase"/>
    <property type="match status" value="1"/>
</dbReference>
<dbReference type="InterPro" id="IPR009081">
    <property type="entry name" value="PP-bd_ACP"/>
</dbReference>
<organism evidence="5 6">
    <name type="scientific">Actinomadura verrucosospora</name>
    <dbReference type="NCBI Taxonomy" id="46165"/>
    <lineage>
        <taxon>Bacteria</taxon>
        <taxon>Bacillati</taxon>
        <taxon>Actinomycetota</taxon>
        <taxon>Actinomycetes</taxon>
        <taxon>Streptosporangiales</taxon>
        <taxon>Thermomonosporaceae</taxon>
        <taxon>Actinomadura</taxon>
    </lineage>
</organism>
<dbReference type="GO" id="GO:0009239">
    <property type="term" value="P:enterobactin biosynthetic process"/>
    <property type="evidence" value="ECO:0007669"/>
    <property type="project" value="TreeGrafter"/>
</dbReference>
<keyword evidence="3" id="KW-0597">Phosphoprotein</keyword>
<reference evidence="5 6" key="1">
    <citation type="submission" date="2020-05" db="EMBL/GenBank/DDBJ databases">
        <title>Actinomadura verrucosospora NRRL-B18236 (PFL_A860) Genome sequencing and assembly.</title>
        <authorList>
            <person name="Samborskyy M."/>
        </authorList>
    </citation>
    <scope>NUCLEOTIDE SEQUENCE [LARGE SCALE GENOMIC DNA]</scope>
    <source>
        <strain evidence="5 6">NRRL:B18236</strain>
    </source>
</reference>
<dbReference type="InterPro" id="IPR042099">
    <property type="entry name" value="ANL_N_sf"/>
</dbReference>
<dbReference type="InterPro" id="IPR001242">
    <property type="entry name" value="Condensation_dom"/>
</dbReference>
<dbReference type="GO" id="GO:0047527">
    <property type="term" value="F:2,3-dihydroxybenzoate-serine ligase activity"/>
    <property type="evidence" value="ECO:0007669"/>
    <property type="project" value="TreeGrafter"/>
</dbReference>
<dbReference type="CDD" id="cd19531">
    <property type="entry name" value="LCL_NRPS-like"/>
    <property type="match status" value="1"/>
</dbReference>
<accession>A0A7D4AJ12</accession>
<dbReference type="Gene3D" id="1.10.1200.10">
    <property type="entry name" value="ACP-like"/>
    <property type="match status" value="1"/>
</dbReference>
<dbReference type="InterPro" id="IPR036736">
    <property type="entry name" value="ACP-like_sf"/>
</dbReference>
<dbReference type="Gene3D" id="3.40.50.12780">
    <property type="entry name" value="N-terminal domain of ligase-like"/>
    <property type="match status" value="1"/>
</dbReference>
<dbReference type="Pfam" id="PF00550">
    <property type="entry name" value="PP-binding"/>
    <property type="match status" value="1"/>
</dbReference>
<dbReference type="InterPro" id="IPR029058">
    <property type="entry name" value="AB_hydrolase_fold"/>
</dbReference>
<protein>
    <submittedName>
        <fullName evidence="5">Non-ribosomal peptide synthetase</fullName>
    </submittedName>
</protein>
<dbReference type="GO" id="GO:0008610">
    <property type="term" value="P:lipid biosynthetic process"/>
    <property type="evidence" value="ECO:0007669"/>
    <property type="project" value="UniProtKB-ARBA"/>
</dbReference>
<dbReference type="InterPro" id="IPR000873">
    <property type="entry name" value="AMP-dep_synth/lig_dom"/>
</dbReference>
<dbReference type="InterPro" id="IPR001031">
    <property type="entry name" value="Thioesterase"/>
</dbReference>
<dbReference type="SMART" id="SM00823">
    <property type="entry name" value="PKS_PP"/>
    <property type="match status" value="1"/>
</dbReference>
<dbReference type="SUPFAM" id="SSF52777">
    <property type="entry name" value="CoA-dependent acyltransferases"/>
    <property type="match status" value="2"/>
</dbReference>